<evidence type="ECO:0000313" key="3">
    <source>
        <dbReference type="Proteomes" id="UP000001514"/>
    </source>
</evidence>
<dbReference type="Gramene" id="EFJ11609">
    <property type="protein sequence ID" value="EFJ11609"/>
    <property type="gene ID" value="SELMODRAFT_446939"/>
</dbReference>
<protein>
    <submittedName>
        <fullName evidence="2">Uncharacterized protein</fullName>
    </submittedName>
</protein>
<organism evidence="3">
    <name type="scientific">Selaginella moellendorffii</name>
    <name type="common">Spikemoss</name>
    <dbReference type="NCBI Taxonomy" id="88036"/>
    <lineage>
        <taxon>Eukaryota</taxon>
        <taxon>Viridiplantae</taxon>
        <taxon>Streptophyta</taxon>
        <taxon>Embryophyta</taxon>
        <taxon>Tracheophyta</taxon>
        <taxon>Lycopodiopsida</taxon>
        <taxon>Selaginellales</taxon>
        <taxon>Selaginellaceae</taxon>
        <taxon>Selaginella</taxon>
    </lineage>
</organism>
<evidence type="ECO:0000256" key="1">
    <source>
        <dbReference type="SAM" id="MobiDB-lite"/>
    </source>
</evidence>
<dbReference type="InParanoid" id="D8SVG2"/>
<proteinExistence type="predicted"/>
<dbReference type="KEGG" id="smo:SELMODRAFT_446939"/>
<reference evidence="2 3" key="1">
    <citation type="journal article" date="2011" name="Science">
        <title>The Selaginella genome identifies genetic changes associated with the evolution of vascular plants.</title>
        <authorList>
            <person name="Banks J.A."/>
            <person name="Nishiyama T."/>
            <person name="Hasebe M."/>
            <person name="Bowman J.L."/>
            <person name="Gribskov M."/>
            <person name="dePamphilis C."/>
            <person name="Albert V.A."/>
            <person name="Aono N."/>
            <person name="Aoyama T."/>
            <person name="Ambrose B.A."/>
            <person name="Ashton N.W."/>
            <person name="Axtell M.J."/>
            <person name="Barker E."/>
            <person name="Barker M.S."/>
            <person name="Bennetzen J.L."/>
            <person name="Bonawitz N.D."/>
            <person name="Chapple C."/>
            <person name="Cheng C."/>
            <person name="Correa L.G."/>
            <person name="Dacre M."/>
            <person name="DeBarry J."/>
            <person name="Dreyer I."/>
            <person name="Elias M."/>
            <person name="Engstrom E.M."/>
            <person name="Estelle M."/>
            <person name="Feng L."/>
            <person name="Finet C."/>
            <person name="Floyd S.K."/>
            <person name="Frommer W.B."/>
            <person name="Fujita T."/>
            <person name="Gramzow L."/>
            <person name="Gutensohn M."/>
            <person name="Harholt J."/>
            <person name="Hattori M."/>
            <person name="Heyl A."/>
            <person name="Hirai T."/>
            <person name="Hiwatashi Y."/>
            <person name="Ishikawa M."/>
            <person name="Iwata M."/>
            <person name="Karol K.G."/>
            <person name="Koehler B."/>
            <person name="Kolukisaoglu U."/>
            <person name="Kubo M."/>
            <person name="Kurata T."/>
            <person name="Lalonde S."/>
            <person name="Li K."/>
            <person name="Li Y."/>
            <person name="Litt A."/>
            <person name="Lyons E."/>
            <person name="Manning G."/>
            <person name="Maruyama T."/>
            <person name="Michael T.P."/>
            <person name="Mikami K."/>
            <person name="Miyazaki S."/>
            <person name="Morinaga S."/>
            <person name="Murata T."/>
            <person name="Mueller-Roeber B."/>
            <person name="Nelson D.R."/>
            <person name="Obara M."/>
            <person name="Oguri Y."/>
            <person name="Olmstead R.G."/>
            <person name="Onodera N."/>
            <person name="Petersen B.L."/>
            <person name="Pils B."/>
            <person name="Prigge M."/>
            <person name="Rensing S.A."/>
            <person name="Riano-Pachon D.M."/>
            <person name="Roberts A.W."/>
            <person name="Sato Y."/>
            <person name="Scheller H.V."/>
            <person name="Schulz B."/>
            <person name="Schulz C."/>
            <person name="Shakirov E.V."/>
            <person name="Shibagaki N."/>
            <person name="Shinohara N."/>
            <person name="Shippen D.E."/>
            <person name="Soerensen I."/>
            <person name="Sotooka R."/>
            <person name="Sugimoto N."/>
            <person name="Sugita M."/>
            <person name="Sumikawa N."/>
            <person name="Tanurdzic M."/>
            <person name="Theissen G."/>
            <person name="Ulvskov P."/>
            <person name="Wakazuki S."/>
            <person name="Weng J.K."/>
            <person name="Willats W.W."/>
            <person name="Wipf D."/>
            <person name="Wolf P.G."/>
            <person name="Yang L."/>
            <person name="Zimmer A.D."/>
            <person name="Zhu Q."/>
            <person name="Mitros T."/>
            <person name="Hellsten U."/>
            <person name="Loque D."/>
            <person name="Otillar R."/>
            <person name="Salamov A."/>
            <person name="Schmutz J."/>
            <person name="Shapiro H."/>
            <person name="Lindquist E."/>
            <person name="Lucas S."/>
            <person name="Rokhsar D."/>
            <person name="Grigoriev I.V."/>
        </authorList>
    </citation>
    <scope>NUCLEOTIDE SEQUENCE [LARGE SCALE GENOMIC DNA]</scope>
</reference>
<feature type="region of interest" description="Disordered" evidence="1">
    <location>
        <begin position="1"/>
        <end position="23"/>
    </location>
</feature>
<dbReference type="Proteomes" id="UP000001514">
    <property type="component" value="Unassembled WGS sequence"/>
</dbReference>
<keyword evidence="3" id="KW-1185">Reference proteome</keyword>
<evidence type="ECO:0000313" key="2">
    <source>
        <dbReference type="EMBL" id="EFJ11609.1"/>
    </source>
</evidence>
<gene>
    <name evidence="2" type="ORF">SELMODRAFT_446939</name>
</gene>
<feature type="compositionally biased region" description="Basic and acidic residues" evidence="1">
    <location>
        <begin position="1"/>
        <end position="20"/>
    </location>
</feature>
<dbReference type="HOGENOM" id="CLU_981404_0_0_1"/>
<dbReference type="EMBL" id="GL377645">
    <property type="protein sequence ID" value="EFJ11609.1"/>
    <property type="molecule type" value="Genomic_DNA"/>
</dbReference>
<sequence length="284" mass="31310">MTPGQKDARTGRPRGAKQERQIGVPLEINEDRKLLEALGDDGGSKKGAWAEAQAKGSSMRSRAQRARLVGDSATTKSCSAFNYWQAIRTLILCKRDTRAPNVVIAASLALKQWLVQGSQNLDAKVLSEVQTLMKTYGHSVARDAEIYNGVLCAHELYRGFMRLDGQTIASLELLGLDTLTAARLLPLQDIKAINHRLDSVEELLCNPECAAELGALLRKDEDEETQRKTLSWMILEFNKHQRHWTASVDALSTLPCLAAMFQVNGASLVEEDGPSFCAFDHECA</sequence>
<dbReference type="SUPFAM" id="SSF48334">
    <property type="entry name" value="DNA repair protein MutS, domain III"/>
    <property type="match status" value="1"/>
</dbReference>
<dbReference type="Gene3D" id="1.10.1420.10">
    <property type="match status" value="1"/>
</dbReference>
<name>D8SVG2_SELML</name>
<dbReference type="InterPro" id="IPR036187">
    <property type="entry name" value="DNA_mismatch_repair_MutS_sf"/>
</dbReference>
<accession>D8SVG2</accession>
<dbReference type="AlphaFoldDB" id="D8SVG2"/>